<keyword evidence="10 14" id="KW-0407">Ion channel</keyword>
<dbReference type="InterPro" id="IPR003691">
    <property type="entry name" value="FluC"/>
</dbReference>
<feature type="binding site" evidence="14">
    <location>
        <position position="73"/>
    </location>
    <ligand>
        <name>Na(+)</name>
        <dbReference type="ChEBI" id="CHEBI:29101"/>
        <note>structural</note>
    </ligand>
</feature>
<evidence type="ECO:0000256" key="5">
    <source>
        <dbReference type="ARBA" id="ARBA00022723"/>
    </source>
</evidence>
<comment type="caution">
    <text evidence="15">The sequence shown here is derived from an EMBL/GenBank/DDBJ whole genome shotgun (WGS) entry which is preliminary data.</text>
</comment>
<dbReference type="Pfam" id="PF02537">
    <property type="entry name" value="CRCB"/>
    <property type="match status" value="1"/>
</dbReference>
<dbReference type="PATRIC" id="fig|1122146.4.peg.1171"/>
<evidence type="ECO:0000256" key="11">
    <source>
        <dbReference type="ARBA" id="ARBA00035120"/>
    </source>
</evidence>
<protein>
    <recommendedName>
        <fullName evidence="14">Fluoride-specific ion channel FluC</fullName>
    </recommendedName>
</protein>
<keyword evidence="7 14" id="KW-0915">Sodium</keyword>
<evidence type="ECO:0000256" key="3">
    <source>
        <dbReference type="ARBA" id="ARBA00022475"/>
    </source>
</evidence>
<evidence type="ECO:0000256" key="9">
    <source>
        <dbReference type="ARBA" id="ARBA00023136"/>
    </source>
</evidence>
<dbReference type="GO" id="GO:0062054">
    <property type="term" value="F:fluoride channel activity"/>
    <property type="evidence" value="ECO:0007669"/>
    <property type="project" value="UniProtKB-UniRule"/>
</dbReference>
<feature type="binding site" evidence="14">
    <location>
        <position position="70"/>
    </location>
    <ligand>
        <name>Na(+)</name>
        <dbReference type="ChEBI" id="CHEBI:29101"/>
        <note>structural</note>
    </ligand>
</feature>
<keyword evidence="9 14" id="KW-0472">Membrane</keyword>
<sequence length="117" mass="12678">MAMLLVGIGAGIGASLRYLITNFYKRKVGGVFPGATLFLNLSGAFMLGYLTSLALADPRLPLLLGTGLLGGYTTFSTYNTELLVLVRDRRWKLFLIYFITTYGGGLALAYIGLMLGR</sequence>
<gene>
    <name evidence="14" type="primary">fluC</name>
    <name evidence="14" type="synonym">crcB</name>
    <name evidence="15" type="ORF">IV53_GL001134</name>
</gene>
<organism evidence="15 16">
    <name type="scientific">Ligilactobacillus ceti DSM 22408</name>
    <dbReference type="NCBI Taxonomy" id="1122146"/>
    <lineage>
        <taxon>Bacteria</taxon>
        <taxon>Bacillati</taxon>
        <taxon>Bacillota</taxon>
        <taxon>Bacilli</taxon>
        <taxon>Lactobacillales</taxon>
        <taxon>Lactobacillaceae</taxon>
        <taxon>Ligilactobacillus</taxon>
    </lineage>
</organism>
<evidence type="ECO:0000256" key="14">
    <source>
        <dbReference type="HAMAP-Rule" id="MF_00454"/>
    </source>
</evidence>
<dbReference type="PANTHER" id="PTHR28259">
    <property type="entry name" value="FLUORIDE EXPORT PROTEIN 1-RELATED"/>
    <property type="match status" value="1"/>
</dbReference>
<comment type="similarity">
    <text evidence="11 14">Belongs to the fluoride channel Fluc/FEX (TC 1.A.43) family.</text>
</comment>
<evidence type="ECO:0000256" key="4">
    <source>
        <dbReference type="ARBA" id="ARBA00022692"/>
    </source>
</evidence>
<dbReference type="AlphaFoldDB" id="A0A0R2KKA2"/>
<keyword evidence="8 14" id="KW-0406">Ion transport</keyword>
<proteinExistence type="inferred from homology"/>
<reference evidence="15 16" key="1">
    <citation type="journal article" date="2015" name="Genome Announc.">
        <title>Expanding the biotechnology potential of lactobacilli through comparative genomics of 213 strains and associated genera.</title>
        <authorList>
            <person name="Sun Z."/>
            <person name="Harris H.M."/>
            <person name="McCann A."/>
            <person name="Guo C."/>
            <person name="Argimon S."/>
            <person name="Zhang W."/>
            <person name="Yang X."/>
            <person name="Jeffery I.B."/>
            <person name="Cooney J.C."/>
            <person name="Kagawa T.F."/>
            <person name="Liu W."/>
            <person name="Song Y."/>
            <person name="Salvetti E."/>
            <person name="Wrobel A."/>
            <person name="Rasinkangas P."/>
            <person name="Parkhill J."/>
            <person name="Rea M.C."/>
            <person name="O'Sullivan O."/>
            <person name="Ritari J."/>
            <person name="Douillard F.P."/>
            <person name="Paul Ross R."/>
            <person name="Yang R."/>
            <person name="Briner A.E."/>
            <person name="Felis G.E."/>
            <person name="de Vos W.M."/>
            <person name="Barrangou R."/>
            <person name="Klaenhammer T.R."/>
            <person name="Caufield P.W."/>
            <person name="Cui Y."/>
            <person name="Zhang H."/>
            <person name="O'Toole P.W."/>
        </authorList>
    </citation>
    <scope>NUCLEOTIDE SEQUENCE [LARGE SCALE GENOMIC DNA]</scope>
    <source>
        <strain evidence="15 16">DSM 22408</strain>
    </source>
</reference>
<dbReference type="GO" id="GO:0005886">
    <property type="term" value="C:plasma membrane"/>
    <property type="evidence" value="ECO:0007669"/>
    <property type="project" value="UniProtKB-SubCell"/>
</dbReference>
<comment type="catalytic activity">
    <reaction evidence="12">
        <text>fluoride(in) = fluoride(out)</text>
        <dbReference type="Rhea" id="RHEA:76159"/>
        <dbReference type="ChEBI" id="CHEBI:17051"/>
    </reaction>
    <physiologicalReaction direction="left-to-right" evidence="12">
        <dbReference type="Rhea" id="RHEA:76160"/>
    </physiologicalReaction>
</comment>
<dbReference type="GO" id="GO:0140114">
    <property type="term" value="P:cellular detoxification of fluoride"/>
    <property type="evidence" value="ECO:0007669"/>
    <property type="project" value="UniProtKB-UniRule"/>
</dbReference>
<feature type="transmembrane region" description="Helical" evidence="14">
    <location>
        <begin position="62"/>
        <end position="86"/>
    </location>
</feature>
<evidence type="ECO:0000256" key="8">
    <source>
        <dbReference type="ARBA" id="ARBA00023065"/>
    </source>
</evidence>
<dbReference type="GO" id="GO:0046872">
    <property type="term" value="F:metal ion binding"/>
    <property type="evidence" value="ECO:0007669"/>
    <property type="project" value="UniProtKB-KW"/>
</dbReference>
<keyword evidence="6 14" id="KW-1133">Transmembrane helix</keyword>
<accession>A0A0R2KKA2</accession>
<name>A0A0R2KKA2_9LACO</name>
<evidence type="ECO:0000256" key="12">
    <source>
        <dbReference type="ARBA" id="ARBA00035585"/>
    </source>
</evidence>
<dbReference type="OrthoDB" id="9815830at2"/>
<feature type="transmembrane region" description="Helical" evidence="14">
    <location>
        <begin position="93"/>
        <end position="115"/>
    </location>
</feature>
<evidence type="ECO:0000313" key="15">
    <source>
        <dbReference type="EMBL" id="KRN89807.1"/>
    </source>
</evidence>
<evidence type="ECO:0000256" key="6">
    <source>
        <dbReference type="ARBA" id="ARBA00022989"/>
    </source>
</evidence>
<keyword evidence="3 14" id="KW-1003">Cell membrane</keyword>
<dbReference type="Proteomes" id="UP000051500">
    <property type="component" value="Unassembled WGS sequence"/>
</dbReference>
<evidence type="ECO:0000256" key="13">
    <source>
        <dbReference type="ARBA" id="ARBA00049940"/>
    </source>
</evidence>
<evidence type="ECO:0000256" key="2">
    <source>
        <dbReference type="ARBA" id="ARBA00022448"/>
    </source>
</evidence>
<dbReference type="eggNOG" id="COG0239">
    <property type="taxonomic scope" value="Bacteria"/>
</dbReference>
<comment type="function">
    <text evidence="13 14">Fluoride-specific ion channel. Important for reducing fluoride concentration in the cell, thus reducing its toxicity.</text>
</comment>
<evidence type="ECO:0000256" key="10">
    <source>
        <dbReference type="ARBA" id="ARBA00023303"/>
    </source>
</evidence>
<dbReference type="EMBL" id="JQBZ01000008">
    <property type="protein sequence ID" value="KRN89807.1"/>
    <property type="molecule type" value="Genomic_DNA"/>
</dbReference>
<dbReference type="RefSeq" id="WP_051188927.1">
    <property type="nucleotide sequence ID" value="NZ_AUHP01000016.1"/>
</dbReference>
<evidence type="ECO:0000256" key="7">
    <source>
        <dbReference type="ARBA" id="ARBA00023053"/>
    </source>
</evidence>
<dbReference type="PANTHER" id="PTHR28259:SF16">
    <property type="entry name" value="FLUORIDE-SPECIFIC ION CHANNEL FLUC 2"/>
    <property type="match status" value="1"/>
</dbReference>
<keyword evidence="2 14" id="KW-0813">Transport</keyword>
<comment type="activity regulation">
    <text evidence="14">Na(+) is not transported, but it plays an essential structural role and its presence is essential for fluoride channel function.</text>
</comment>
<dbReference type="NCBIfam" id="TIGR00494">
    <property type="entry name" value="crcB"/>
    <property type="match status" value="1"/>
</dbReference>
<dbReference type="HAMAP" id="MF_00454">
    <property type="entry name" value="FluC"/>
    <property type="match status" value="1"/>
</dbReference>
<feature type="transmembrane region" description="Helical" evidence="14">
    <location>
        <begin position="6"/>
        <end position="24"/>
    </location>
</feature>
<evidence type="ECO:0000313" key="16">
    <source>
        <dbReference type="Proteomes" id="UP000051500"/>
    </source>
</evidence>
<keyword evidence="4 14" id="KW-0812">Transmembrane</keyword>
<keyword evidence="16" id="KW-1185">Reference proteome</keyword>
<comment type="subcellular location">
    <subcellularLocation>
        <location evidence="1 14">Cell membrane</location>
        <topology evidence="1 14">Multi-pass membrane protein</topology>
    </subcellularLocation>
</comment>
<dbReference type="STRING" id="1122146.IV53_GL001134"/>
<feature type="transmembrane region" description="Helical" evidence="14">
    <location>
        <begin position="36"/>
        <end position="56"/>
    </location>
</feature>
<evidence type="ECO:0000256" key="1">
    <source>
        <dbReference type="ARBA" id="ARBA00004651"/>
    </source>
</evidence>
<keyword evidence="5 14" id="KW-0479">Metal-binding</keyword>